<feature type="coiled-coil region" evidence="8">
    <location>
        <begin position="1444"/>
        <end position="1478"/>
    </location>
</feature>
<comment type="subcellular location">
    <subcellularLocation>
        <location evidence="1">Cytoplasm</location>
        <location evidence="1">Cytoskeleton</location>
    </subcellularLocation>
</comment>
<protein>
    <recommendedName>
        <fullName evidence="10">Kinesin motor domain-containing protein</fullName>
    </recommendedName>
</protein>
<feature type="compositionally biased region" description="Basic and acidic residues" evidence="9">
    <location>
        <begin position="2633"/>
        <end position="2652"/>
    </location>
</feature>
<feature type="coiled-coil region" evidence="8">
    <location>
        <begin position="1721"/>
        <end position="1755"/>
    </location>
</feature>
<feature type="coiled-coil region" evidence="8">
    <location>
        <begin position="1050"/>
        <end position="1087"/>
    </location>
</feature>
<dbReference type="GO" id="GO:0007018">
    <property type="term" value="P:microtubule-based movement"/>
    <property type="evidence" value="ECO:0007669"/>
    <property type="project" value="InterPro"/>
</dbReference>
<dbReference type="PANTHER" id="PTHR47968:SF75">
    <property type="entry name" value="CENTROMERE-ASSOCIATED PROTEIN E"/>
    <property type="match status" value="1"/>
</dbReference>
<dbReference type="PANTHER" id="PTHR47968">
    <property type="entry name" value="CENTROMERE PROTEIN E"/>
    <property type="match status" value="1"/>
</dbReference>
<feature type="binding site" evidence="7">
    <location>
        <begin position="87"/>
        <end position="94"/>
    </location>
    <ligand>
        <name>ATP</name>
        <dbReference type="ChEBI" id="CHEBI:30616"/>
    </ligand>
</feature>
<evidence type="ECO:0000313" key="11">
    <source>
        <dbReference type="EMBL" id="CAH2091736.1"/>
    </source>
</evidence>
<evidence type="ECO:0000256" key="4">
    <source>
        <dbReference type="ARBA" id="ARBA00023054"/>
    </source>
</evidence>
<dbReference type="GO" id="GO:0008017">
    <property type="term" value="F:microtubule binding"/>
    <property type="evidence" value="ECO:0007669"/>
    <property type="project" value="InterPro"/>
</dbReference>
<feature type="region of interest" description="Disordered" evidence="9">
    <location>
        <begin position="2898"/>
        <end position="2947"/>
    </location>
</feature>
<dbReference type="InterPro" id="IPR027417">
    <property type="entry name" value="P-loop_NTPase"/>
</dbReference>
<evidence type="ECO:0000256" key="1">
    <source>
        <dbReference type="ARBA" id="ARBA00004245"/>
    </source>
</evidence>
<feature type="coiled-coil region" evidence="8">
    <location>
        <begin position="711"/>
        <end position="787"/>
    </location>
</feature>
<feature type="compositionally biased region" description="Polar residues" evidence="9">
    <location>
        <begin position="2621"/>
        <end position="2630"/>
    </location>
</feature>
<dbReference type="SUPFAM" id="SSF90257">
    <property type="entry name" value="Myosin rod fragments"/>
    <property type="match status" value="1"/>
</dbReference>
<feature type="coiled-coil region" evidence="8">
    <location>
        <begin position="817"/>
        <end position="961"/>
    </location>
</feature>
<reference evidence="11" key="1">
    <citation type="submission" date="2022-03" db="EMBL/GenBank/DDBJ databases">
        <authorList>
            <person name="Tunstrom K."/>
        </authorList>
    </citation>
    <scope>NUCLEOTIDE SEQUENCE</scope>
</reference>
<dbReference type="InterPro" id="IPR019821">
    <property type="entry name" value="Kinesin_motor_CS"/>
</dbReference>
<keyword evidence="2 7" id="KW-0547">Nucleotide-binding</keyword>
<evidence type="ECO:0000256" key="7">
    <source>
        <dbReference type="PROSITE-ProRule" id="PRU00283"/>
    </source>
</evidence>
<keyword evidence="12" id="KW-1185">Reference proteome</keyword>
<comment type="caution">
    <text evidence="11">The sequence shown here is derived from an EMBL/GenBank/DDBJ whole genome shotgun (WGS) entry which is preliminary data.</text>
</comment>
<dbReference type="GO" id="GO:0005524">
    <property type="term" value="F:ATP binding"/>
    <property type="evidence" value="ECO:0007669"/>
    <property type="project" value="UniProtKB-UniRule"/>
</dbReference>
<dbReference type="InterPro" id="IPR027640">
    <property type="entry name" value="Kinesin-like_fam"/>
</dbReference>
<dbReference type="InterPro" id="IPR036961">
    <property type="entry name" value="Kinesin_motor_dom_sf"/>
</dbReference>
<feature type="region of interest" description="Disordered" evidence="9">
    <location>
        <begin position="2562"/>
        <end position="2589"/>
    </location>
</feature>
<feature type="coiled-coil region" evidence="8">
    <location>
        <begin position="1243"/>
        <end position="1326"/>
    </location>
</feature>
<dbReference type="GO" id="GO:0000278">
    <property type="term" value="P:mitotic cell cycle"/>
    <property type="evidence" value="ECO:0007669"/>
    <property type="project" value="TreeGrafter"/>
</dbReference>
<evidence type="ECO:0000256" key="9">
    <source>
        <dbReference type="SAM" id="MobiDB-lite"/>
    </source>
</evidence>
<accession>A0AAU9TY14</accession>
<dbReference type="InterPro" id="IPR001752">
    <property type="entry name" value="Kinesin_motor_dom"/>
</dbReference>
<dbReference type="FunFam" id="3.40.850.10:FF:000177">
    <property type="entry name" value="Kinesin-like protein"/>
    <property type="match status" value="1"/>
</dbReference>
<evidence type="ECO:0000256" key="3">
    <source>
        <dbReference type="ARBA" id="ARBA00022840"/>
    </source>
</evidence>
<evidence type="ECO:0000256" key="8">
    <source>
        <dbReference type="SAM" id="Coils"/>
    </source>
</evidence>
<dbReference type="PRINTS" id="PR00380">
    <property type="entry name" value="KINESINHEAVY"/>
</dbReference>
<feature type="coiled-coil region" evidence="8">
    <location>
        <begin position="1140"/>
        <end position="1188"/>
    </location>
</feature>
<feature type="coiled-coil region" evidence="8">
    <location>
        <begin position="2022"/>
        <end position="2059"/>
    </location>
</feature>
<organism evidence="11 12">
    <name type="scientific">Euphydryas editha</name>
    <name type="common">Edith's checkerspot</name>
    <dbReference type="NCBI Taxonomy" id="104508"/>
    <lineage>
        <taxon>Eukaryota</taxon>
        <taxon>Metazoa</taxon>
        <taxon>Ecdysozoa</taxon>
        <taxon>Arthropoda</taxon>
        <taxon>Hexapoda</taxon>
        <taxon>Insecta</taxon>
        <taxon>Pterygota</taxon>
        <taxon>Neoptera</taxon>
        <taxon>Endopterygota</taxon>
        <taxon>Lepidoptera</taxon>
        <taxon>Glossata</taxon>
        <taxon>Ditrysia</taxon>
        <taxon>Papilionoidea</taxon>
        <taxon>Nymphalidae</taxon>
        <taxon>Nymphalinae</taxon>
        <taxon>Euphydryas</taxon>
    </lineage>
</organism>
<evidence type="ECO:0000256" key="2">
    <source>
        <dbReference type="ARBA" id="ARBA00022741"/>
    </source>
</evidence>
<evidence type="ECO:0000256" key="6">
    <source>
        <dbReference type="ARBA" id="ARBA00023212"/>
    </source>
</evidence>
<dbReference type="Gene3D" id="3.40.850.10">
    <property type="entry name" value="Kinesin motor domain"/>
    <property type="match status" value="1"/>
</dbReference>
<comment type="similarity">
    <text evidence="7">Belongs to the TRAFAC class myosin-kinesin ATPase superfamily. Kinesin family.</text>
</comment>
<feature type="coiled-coil region" evidence="8">
    <location>
        <begin position="2685"/>
        <end position="2719"/>
    </location>
</feature>
<keyword evidence="6" id="KW-0206">Cytoskeleton</keyword>
<keyword evidence="5 7" id="KW-0505">Motor protein</keyword>
<feature type="coiled-coil region" evidence="8">
    <location>
        <begin position="2796"/>
        <end position="2897"/>
    </location>
</feature>
<dbReference type="Proteomes" id="UP001153954">
    <property type="component" value="Unassembled WGS sequence"/>
</dbReference>
<dbReference type="Pfam" id="PF00225">
    <property type="entry name" value="Kinesin"/>
    <property type="match status" value="1"/>
</dbReference>
<dbReference type="EMBL" id="CAKOGL010000011">
    <property type="protein sequence ID" value="CAH2091736.1"/>
    <property type="molecule type" value="Genomic_DNA"/>
</dbReference>
<dbReference type="GO" id="GO:0005874">
    <property type="term" value="C:microtubule"/>
    <property type="evidence" value="ECO:0007669"/>
    <property type="project" value="TreeGrafter"/>
</dbReference>
<keyword evidence="4 8" id="KW-0175">Coiled coil</keyword>
<evidence type="ECO:0000259" key="10">
    <source>
        <dbReference type="PROSITE" id="PS50067"/>
    </source>
</evidence>
<feature type="coiled-coil region" evidence="8">
    <location>
        <begin position="2465"/>
        <end position="2541"/>
    </location>
</feature>
<feature type="coiled-coil region" evidence="8">
    <location>
        <begin position="2252"/>
        <end position="2300"/>
    </location>
</feature>
<feature type="domain" description="Kinesin motor" evidence="10">
    <location>
        <begin position="4"/>
        <end position="325"/>
    </location>
</feature>
<dbReference type="GO" id="GO:0003777">
    <property type="term" value="F:microtubule motor activity"/>
    <property type="evidence" value="ECO:0007669"/>
    <property type="project" value="InterPro"/>
</dbReference>
<keyword evidence="6" id="KW-0963">Cytoplasm</keyword>
<evidence type="ECO:0000256" key="5">
    <source>
        <dbReference type="ARBA" id="ARBA00023175"/>
    </source>
</evidence>
<gene>
    <name evidence="11" type="ORF">EEDITHA_LOCUS7573</name>
</gene>
<dbReference type="PROSITE" id="PS00411">
    <property type="entry name" value="KINESIN_MOTOR_1"/>
    <property type="match status" value="1"/>
</dbReference>
<feature type="coiled-coil region" evidence="8">
    <location>
        <begin position="1787"/>
        <end position="1849"/>
    </location>
</feature>
<sequence length="3038" mass="349102">MSDNIKVVVKVRPLIPREIDDQLGYQWRVNNNTLYQIDQNGRDCGPCYTFDKVYNKDTNTCDVYNDIAKPIVEAATAGFNGTIFAYGQTSSGKTYTMTGTKNAPGIIPLAVINLFDIIKNIPDRDFLVRVSYVEIYNETLIDLLDIKKIIKISETHQGVKVDATEKLTTSPEEVLEIMREGKANRQTGATNMNEESSRSHSIFQITIESREHIEGEEEVGSVNVSQLNLVDLAGSERSGQTGATGIRFKEGTHINKSLSALALVIKQLSDDPNPKHVNYRDSKLTRILQNSLGGNAKTSIICAVTPAAVEETISTLQFANRAKNIKNSPAVNAVATDVTMIQTLTKQLSALKTQLESKKHVEQDNYKLQKQIGGLQRLILNGFAQRTTDLTGTRRKLYQPRRVTISTLHPIQEDTVPAIPKFCTPSLKYNPMSIESSSDFEPIKHAASLSTVSEELRLVTPPPTDKKIDYGDEIIELDSDEDNTSDIQTCSPYHKCYQSSKTPPCILRKNAKQAEKNLKDIVELTEREKIYTPNIVELMEKLENKSSIIAKLEDDLKTLGRLSNEKDLEMERLRSNVNKLEGEIKVITSAKADLETACKDYSTKLTDWEVSYETLKKKAKSREEELLSLLQEHETKNKHKNIGKLASKAIDRELTNFMDLSKNISLVSSDNENSIINIEEKQGFELPSFNSNMESEISLKDKTVLELKSYLESQKLKIESLEKINREFQDMVNSYKEKLSYIENENSLHKSTIENLNNTIENQKTEIENINADVNSYNSVIQELQIKLAKREEVTENLSDVELEGMITNEEMFIANNENMKNIIQSLKAALNSRNEEIKNLKLSLDRGKISELSNMEEEIESKKTEISRLLHEVERLKTQSNDNIVVVDKLLEEKTNLLQIEQRLQTQLDEIQKEKEMLNETIAQQNIEIEDLKHCKEKLISDLEEKEREILSAKQIHEEQFRTMSQKIIELEGDIKLKDESILSLQQIENKNQEYLDRVQLNIHKFNKIMVLFTGNILEVPEKMNDLVSALNVLGDKLTSLETLVSDSIEQKKQVAALLEQRETELEALQSHINDLSNAIDSFYEEYESFAYIDKDKIFDKYSVESENNALNTCANLKNKVMHLITAIKSTQTYLKQTLQDKEKELNEISVKYERTKMELDKESNKATQCLQRVDDLTDKRDNLLQNILEKATGLTSECNIENSISCQFNSDPENMYEQIILTLEKIANHISIMKCERETKHDNTESILSDARTEIKLLTEENMKLIRDITSLENSNSALTSEIKRIHDDSQTLSKLLQESKDLLNQMQNNLVTKDNEIKNIETKTIEWKDKFRNLEIFMKEQIVLLEYENLELKSKCSELELQDKQRHHNNENKEVLNKPSLYTDGNSPPSLLKICCDRIIDAMSSNEDDKTIGSDNSIAEDPNNISCAMKNCKCNDLLSDLDALKTDNIKLKTKIEELENENANLLREQEDVHKEVQLLIEHTYELQKKILNHRTNLSTLTATTYAENRSLSSKVKFLQHHHNRFHILCQREIPDFKRQLQELFILLKSENLGKLNESIKRYSLPNALESVPSYSQFKNESTIDGDLLMLDTNISLTTCDNTLISHDQTCFDITQVCTYNEVACQTNLTELSKCHLSYPQIKLQSLDEMKIVETLESLKIENDKLREVVDEYTRNKKSKCLKDTQSSPIKITINPNEKLHSNNNNEDLKSCESCKYKEETYKKEIDVMTKKLMDLEAQKVDIESKYKNLSLEVASTEILVRKLGILENDNCNKQNEIDKLNSCLKKKCEELKTLQVENDILSNQVFESVSEVDDLKKEHDSLKEINNNLTNKFSQLEKEIDRLNMLKSGDASDKQKQCTECTLKDEIINTLNSKATNSHQKLDRSYSDSDSSSRYNKICTLQNELHAGKKDCIELKEQVTTIKNHLERSDLSMGHAMDLDESMGDSHVCSFNQDFNNVKSHDNKFNMPDIPEERLLDSHTEDKINCLNYYIEKTDADKESLTSDMKILDVMKMLYEYIENKHANEIENLNNKLRDFEELKTEIQMQLNKANLEQNEIAKELKEKNSYLKTFANIVSQIRNNLADIKSVDSNNIVNNFIDKFLMIIDKEFGFTSTEIFELVIRKIKDIYVIEAENKAIENAQINNVIQEKTKEIESLNEMLSELKSQIIKKEDEFNLLERQKEKVHEISMAVTLDIVQKEKILREQVFENYKKLLEYKIINENIDTTLPTIEIIKLVFENVLNSSNKNNTEVLEKEKNALVIEVDELKKILGVKEKELQSLRNETEKIHQENKKITLDLSEKEHKLHAQITLHENLDKMYKNMIEENDSNLMTIKKLTEDVSALKADISSKEVLITSLESKLNNNIEDQVKITELLQFSESVQKEIDQLKSINEVLLKEKETCAKELEIANGLIKQHKIDFEKLTSDILVLKETVKENSDVTENLRLESKRLLEEKLLIQSQLQEKCKEYSRIEDNIKKHEKTAEIQSGIIIRLKKQKQADEKICLEKDNQIDELKKMCKTLETQHEELAHELQLSKEKIDELTKCRDFLQSRVSEVESDVHTKPRLSIDMADSSRRRRQSIHDSKRMFSDDIDDHIKMEAVFKSHTKAEDFLMDVDESSSNRSTPLRTNRGRDSVLSKHDQSSRDEDSPRGGGAGAVGAGAPREAREERAGGARARTTCAAASPLKKQLSSCQQELEELKERYKELDEECETCAEYLKERDEQCIRLKKDKLALENIITDLKDKLKNSNPNYSSISNSKINLVNAAVNTDEDWTNLHSVVVDRMSFDAEVEKNKKLMKTIEELRFKMQDLKKTMAKMQKAFEKNTIKDSKELETTKAELQSCKQELETLKEKYKELDDECETCAEYLRERDDQCRKLKEAKAVLEAKLQEYQDSSNITQSVRKRRQSLHDKNRCSPTVLRDASTETNEDLLSSQNDDNTLKTPDDRNAKELKRLKAAVEKLSQHKAALEHQLLAASAAPLYVATGSAIIQNQQLTDVMKENQKLKKMNAKLVTICKKRGKSLIDSNRENEDPMNN</sequence>
<evidence type="ECO:0000313" key="12">
    <source>
        <dbReference type="Proteomes" id="UP001153954"/>
    </source>
</evidence>
<keyword evidence="3 7" id="KW-0067">ATP-binding</keyword>
<dbReference type="SUPFAM" id="SSF52540">
    <property type="entry name" value="P-loop containing nucleoside triphosphate hydrolases"/>
    <property type="match status" value="1"/>
</dbReference>
<dbReference type="SMART" id="SM00129">
    <property type="entry name" value="KISc"/>
    <property type="match status" value="1"/>
</dbReference>
<feature type="coiled-coil region" evidence="8">
    <location>
        <begin position="2142"/>
        <end position="2183"/>
    </location>
</feature>
<feature type="region of interest" description="Disordered" evidence="9">
    <location>
        <begin position="2618"/>
        <end position="2683"/>
    </location>
</feature>
<proteinExistence type="inferred from homology"/>
<name>A0AAU9TY14_EUPED</name>
<feature type="coiled-coil region" evidence="8">
    <location>
        <begin position="508"/>
        <end position="636"/>
    </location>
</feature>
<dbReference type="PROSITE" id="PS50067">
    <property type="entry name" value="KINESIN_MOTOR_2"/>
    <property type="match status" value="1"/>
</dbReference>